<evidence type="ECO:0000256" key="5">
    <source>
        <dbReference type="ARBA" id="ARBA00023172"/>
    </source>
</evidence>
<dbReference type="PANTHER" id="PTHR33217:SF7">
    <property type="entry name" value="TRANSPOSASE FOR INSERTION SEQUENCE ELEMENT IS1081"/>
    <property type="match status" value="1"/>
</dbReference>
<dbReference type="Proteomes" id="UP000008674">
    <property type="component" value="Chromosome"/>
</dbReference>
<dbReference type="GO" id="GO:0003677">
    <property type="term" value="F:DNA binding"/>
    <property type="evidence" value="ECO:0007669"/>
    <property type="project" value="UniProtKB-UniRule"/>
</dbReference>
<protein>
    <recommendedName>
        <fullName evidence="6">Mutator family transposase</fullName>
    </recommendedName>
</protein>
<organism evidence="8 9">
    <name type="scientific">Salinibacter ruber (strain DSM 13855 / M31)</name>
    <dbReference type="NCBI Taxonomy" id="309807"/>
    <lineage>
        <taxon>Bacteria</taxon>
        <taxon>Pseudomonadati</taxon>
        <taxon>Rhodothermota</taxon>
        <taxon>Rhodothermia</taxon>
        <taxon>Rhodothermales</taxon>
        <taxon>Salinibacteraceae</taxon>
        <taxon>Salinibacter</taxon>
    </lineage>
</organism>
<evidence type="ECO:0000313" key="9">
    <source>
        <dbReference type="Proteomes" id="UP000008674"/>
    </source>
</evidence>
<dbReference type="InterPro" id="IPR001207">
    <property type="entry name" value="Transposase_mutator"/>
</dbReference>
<sequence>MLDKTSTDYQDWMHKLLDRVLKTGSQTEAQAHLKETSEELELKAPSVFKALEEVLLDVTAVLALPEKYRKRPRTTNVVERLTQESRRREKVIRILSIKASAWRNVGALLAEKHEEWSTGRRCWTMEKFNEGRIKESERGTEELQSESPNPTLERA</sequence>
<dbReference type="EnsemblBacteria" id="ABC44993">
    <property type="protein sequence ID" value="ABC44993"/>
    <property type="gene ID" value="SRU_0610"/>
</dbReference>
<keyword evidence="9" id="KW-1185">Reference proteome</keyword>
<evidence type="ECO:0000256" key="2">
    <source>
        <dbReference type="ARBA" id="ARBA00010961"/>
    </source>
</evidence>
<dbReference type="OrthoDB" id="9779930at2"/>
<comment type="similarity">
    <text evidence="2 6">Belongs to the transposase mutator family.</text>
</comment>
<gene>
    <name evidence="8" type="ordered locus">SRU_0610</name>
</gene>
<feature type="region of interest" description="Disordered" evidence="7">
    <location>
        <begin position="133"/>
        <end position="155"/>
    </location>
</feature>
<evidence type="ECO:0000313" key="8">
    <source>
        <dbReference type="EMBL" id="ABC44993.1"/>
    </source>
</evidence>
<dbReference type="eggNOG" id="COG3328">
    <property type="taxonomic scope" value="Bacteria"/>
</dbReference>
<keyword evidence="5 6" id="KW-0233">DNA recombination</keyword>
<accession>Q2S4X8</accession>
<evidence type="ECO:0000256" key="1">
    <source>
        <dbReference type="ARBA" id="ARBA00002190"/>
    </source>
</evidence>
<dbReference type="STRING" id="309807.SRU_0610"/>
<dbReference type="HOGENOM" id="CLU_036805_6_3_10"/>
<proteinExistence type="inferred from homology"/>
<dbReference type="EMBL" id="CP000159">
    <property type="protein sequence ID" value="ABC44993.1"/>
    <property type="molecule type" value="Genomic_DNA"/>
</dbReference>
<dbReference type="KEGG" id="sru:SRU_0610"/>
<dbReference type="PANTHER" id="PTHR33217">
    <property type="entry name" value="TRANSPOSASE FOR INSERTION SEQUENCE ELEMENT IS1081"/>
    <property type="match status" value="1"/>
</dbReference>
<evidence type="ECO:0000256" key="7">
    <source>
        <dbReference type="SAM" id="MobiDB-lite"/>
    </source>
</evidence>
<dbReference type="GO" id="GO:0006313">
    <property type="term" value="P:DNA transposition"/>
    <property type="evidence" value="ECO:0007669"/>
    <property type="project" value="UniProtKB-UniRule"/>
</dbReference>
<keyword evidence="3 6" id="KW-0815">Transposition</keyword>
<evidence type="ECO:0000256" key="6">
    <source>
        <dbReference type="RuleBase" id="RU365089"/>
    </source>
</evidence>
<evidence type="ECO:0000256" key="3">
    <source>
        <dbReference type="ARBA" id="ARBA00022578"/>
    </source>
</evidence>
<name>Q2S4X8_SALRD</name>
<reference evidence="8 9" key="1">
    <citation type="journal article" date="2005" name="Proc. Natl. Acad. Sci. U.S.A.">
        <title>The genome of Salinibacter ruber: convergence and gene exchange among hyperhalophilic bacteria and archaea.</title>
        <authorList>
            <person name="Mongodin E.F."/>
            <person name="Nelson K.E."/>
            <person name="Daugherty S."/>
            <person name="Deboy R.T."/>
            <person name="Wister J."/>
            <person name="Khouri H."/>
            <person name="Weidman J."/>
            <person name="Walsh D.A."/>
            <person name="Papke R.T."/>
            <person name="Sanchez Perez G."/>
            <person name="Sharma A.K."/>
            <person name="Nesbo C.L."/>
            <person name="MacLeod D."/>
            <person name="Bapteste E."/>
            <person name="Doolittle W.F."/>
            <person name="Charlebois R.L."/>
            <person name="Legault B."/>
            <person name="Rodriguez-Valera F."/>
        </authorList>
    </citation>
    <scope>NUCLEOTIDE SEQUENCE [LARGE SCALE GENOMIC DNA]</scope>
    <source>
        <strain evidence="9">DSM 13855 / CECT 5946 / M31</strain>
    </source>
</reference>
<dbReference type="GO" id="GO:0004803">
    <property type="term" value="F:transposase activity"/>
    <property type="evidence" value="ECO:0007669"/>
    <property type="project" value="UniProtKB-UniRule"/>
</dbReference>
<dbReference type="AlphaFoldDB" id="Q2S4X8"/>
<comment type="function">
    <text evidence="1 6">Required for the transposition of the insertion element.</text>
</comment>
<feature type="compositionally biased region" description="Polar residues" evidence="7">
    <location>
        <begin position="145"/>
        <end position="155"/>
    </location>
</feature>
<dbReference type="Pfam" id="PF00872">
    <property type="entry name" value="Transposase_mut"/>
    <property type="match status" value="1"/>
</dbReference>
<evidence type="ECO:0000256" key="4">
    <source>
        <dbReference type="ARBA" id="ARBA00023125"/>
    </source>
</evidence>
<keyword evidence="6" id="KW-0814">Transposable element</keyword>
<keyword evidence="4 6" id="KW-0238">DNA-binding</keyword>